<dbReference type="PROSITE" id="PS51819">
    <property type="entry name" value="VOC"/>
    <property type="match status" value="1"/>
</dbReference>
<dbReference type="SUPFAM" id="SSF54593">
    <property type="entry name" value="Glyoxalase/Bleomycin resistance protein/Dihydroxybiphenyl dioxygenase"/>
    <property type="match status" value="1"/>
</dbReference>
<name>A0A366LNQ6_9ACTN</name>
<dbReference type="Proteomes" id="UP000253303">
    <property type="component" value="Unassembled WGS sequence"/>
</dbReference>
<accession>A0A366LNQ6</accession>
<protein>
    <submittedName>
        <fullName evidence="2">VOC family protein</fullName>
    </submittedName>
</protein>
<dbReference type="InterPro" id="IPR029068">
    <property type="entry name" value="Glyas_Bleomycin-R_OHBP_Dase"/>
</dbReference>
<dbReference type="EMBL" id="QMEY01000024">
    <property type="protein sequence ID" value="RBQ15270.1"/>
    <property type="molecule type" value="Genomic_DNA"/>
</dbReference>
<reference evidence="2 3" key="1">
    <citation type="submission" date="2018-06" db="EMBL/GenBank/DDBJ databases">
        <title>Sphaerisporangium craniellae sp. nov., isolated from a marine sponge in the South China Sea.</title>
        <authorList>
            <person name="Li L."/>
        </authorList>
    </citation>
    <scope>NUCLEOTIDE SEQUENCE [LARGE SCALE GENOMIC DNA]</scope>
    <source>
        <strain evidence="2 3">LHW63015</strain>
    </source>
</reference>
<dbReference type="Pfam" id="PF00903">
    <property type="entry name" value="Glyoxalase"/>
    <property type="match status" value="1"/>
</dbReference>
<dbReference type="InterPro" id="IPR037523">
    <property type="entry name" value="VOC_core"/>
</dbReference>
<evidence type="ECO:0000313" key="3">
    <source>
        <dbReference type="Proteomes" id="UP000253303"/>
    </source>
</evidence>
<keyword evidence="3" id="KW-1185">Reference proteome</keyword>
<sequence>MSTGETDGLRWSHAALNCRDIDATAEFYCRWFGFVRAAAFPIGDTKIVFLRKDDAYLELFQAADDTADGTAGGDGPARAGTLRHIALQTDDIDRVLARMGPRAQVSLGPLCFDEFIPGWRSVWVKDPDGTVVEISQGYKDQTTGGEEDAQRR</sequence>
<dbReference type="InterPro" id="IPR004360">
    <property type="entry name" value="Glyas_Fos-R_dOase_dom"/>
</dbReference>
<organism evidence="2 3">
    <name type="scientific">Spongiactinospora rosea</name>
    <dbReference type="NCBI Taxonomy" id="2248750"/>
    <lineage>
        <taxon>Bacteria</taxon>
        <taxon>Bacillati</taxon>
        <taxon>Actinomycetota</taxon>
        <taxon>Actinomycetes</taxon>
        <taxon>Streptosporangiales</taxon>
        <taxon>Streptosporangiaceae</taxon>
        <taxon>Spongiactinospora</taxon>
    </lineage>
</organism>
<dbReference type="OrthoDB" id="115162at2"/>
<dbReference type="RefSeq" id="WP_113985319.1">
    <property type="nucleotide sequence ID" value="NZ_QMEY01000024.1"/>
</dbReference>
<comment type="caution">
    <text evidence="2">The sequence shown here is derived from an EMBL/GenBank/DDBJ whole genome shotgun (WGS) entry which is preliminary data.</text>
</comment>
<gene>
    <name evidence="2" type="ORF">DP939_36105</name>
</gene>
<evidence type="ECO:0000259" key="1">
    <source>
        <dbReference type="PROSITE" id="PS51819"/>
    </source>
</evidence>
<dbReference type="AlphaFoldDB" id="A0A366LNQ6"/>
<feature type="domain" description="VOC" evidence="1">
    <location>
        <begin position="10"/>
        <end position="137"/>
    </location>
</feature>
<proteinExistence type="predicted"/>
<dbReference type="Gene3D" id="3.10.180.10">
    <property type="entry name" value="2,3-Dihydroxybiphenyl 1,2-Dioxygenase, domain 1"/>
    <property type="match status" value="1"/>
</dbReference>
<evidence type="ECO:0000313" key="2">
    <source>
        <dbReference type="EMBL" id="RBQ15270.1"/>
    </source>
</evidence>
<dbReference type="CDD" id="cd06587">
    <property type="entry name" value="VOC"/>
    <property type="match status" value="1"/>
</dbReference>